<accession>B0D085</accession>
<evidence type="ECO:0000256" key="1">
    <source>
        <dbReference type="ARBA" id="ARBA00022737"/>
    </source>
</evidence>
<dbReference type="GeneID" id="6072901"/>
<dbReference type="PANTHER" id="PTHR15704:SF7">
    <property type="entry name" value="SUPERKILLER COMPLEX PROTEIN 3"/>
    <property type="match status" value="1"/>
</dbReference>
<feature type="repeat" description="TPR" evidence="3">
    <location>
        <begin position="581"/>
        <end position="614"/>
    </location>
</feature>
<dbReference type="InterPro" id="IPR019734">
    <property type="entry name" value="TPR_rpt"/>
</dbReference>
<dbReference type="InterPro" id="IPR039226">
    <property type="entry name" value="Ski3/TTC37"/>
</dbReference>
<dbReference type="GO" id="GO:0006401">
    <property type="term" value="P:RNA catabolic process"/>
    <property type="evidence" value="ECO:0007669"/>
    <property type="project" value="InterPro"/>
</dbReference>
<dbReference type="Pfam" id="PF13432">
    <property type="entry name" value="TPR_16"/>
    <property type="match status" value="1"/>
</dbReference>
<dbReference type="FunCoup" id="B0D085">
    <property type="interactions" value="239"/>
</dbReference>
<dbReference type="RefSeq" id="XP_001877683.1">
    <property type="nucleotide sequence ID" value="XM_001877648.1"/>
</dbReference>
<dbReference type="InterPro" id="IPR011990">
    <property type="entry name" value="TPR-like_helical_dom_sf"/>
</dbReference>
<dbReference type="HOGENOM" id="CLU_001688_1_0_1"/>
<keyword evidence="1" id="KW-0677">Repeat</keyword>
<dbReference type="OrthoDB" id="421075at2759"/>
<dbReference type="EMBL" id="DS547095">
    <property type="protein sequence ID" value="EDR11786.1"/>
    <property type="molecule type" value="Genomic_DNA"/>
</dbReference>
<organism evidence="5">
    <name type="scientific">Laccaria bicolor (strain S238N-H82 / ATCC MYA-4686)</name>
    <name type="common">Bicoloured deceiver</name>
    <name type="synonym">Laccaria laccata var. bicolor</name>
    <dbReference type="NCBI Taxonomy" id="486041"/>
    <lineage>
        <taxon>Eukaryota</taxon>
        <taxon>Fungi</taxon>
        <taxon>Dikarya</taxon>
        <taxon>Basidiomycota</taxon>
        <taxon>Agaricomycotina</taxon>
        <taxon>Agaricomycetes</taxon>
        <taxon>Agaricomycetidae</taxon>
        <taxon>Agaricales</taxon>
        <taxon>Agaricineae</taxon>
        <taxon>Hydnangiaceae</taxon>
        <taxon>Laccaria</taxon>
    </lineage>
</organism>
<dbReference type="KEGG" id="lbc:LACBIDRAFT_313546"/>
<protein>
    <submittedName>
        <fullName evidence="4">Predicted protein</fullName>
    </submittedName>
</protein>
<dbReference type="InParanoid" id="B0D085"/>
<reference evidence="4 5" key="1">
    <citation type="journal article" date="2008" name="Nature">
        <title>The genome of Laccaria bicolor provides insights into mycorrhizal symbiosis.</title>
        <authorList>
            <person name="Martin F."/>
            <person name="Aerts A."/>
            <person name="Ahren D."/>
            <person name="Brun A."/>
            <person name="Danchin E.G.J."/>
            <person name="Duchaussoy F."/>
            <person name="Gibon J."/>
            <person name="Kohler A."/>
            <person name="Lindquist E."/>
            <person name="Pereda V."/>
            <person name="Salamov A."/>
            <person name="Shapiro H.J."/>
            <person name="Wuyts J."/>
            <person name="Blaudez D."/>
            <person name="Buee M."/>
            <person name="Brokstein P."/>
            <person name="Canbaeck B."/>
            <person name="Cohen D."/>
            <person name="Courty P.E."/>
            <person name="Coutinho P.M."/>
            <person name="Delaruelle C."/>
            <person name="Detter J.C."/>
            <person name="Deveau A."/>
            <person name="DiFazio S."/>
            <person name="Duplessis S."/>
            <person name="Fraissinet-Tachet L."/>
            <person name="Lucic E."/>
            <person name="Frey-Klett P."/>
            <person name="Fourrey C."/>
            <person name="Feussner I."/>
            <person name="Gay G."/>
            <person name="Grimwood J."/>
            <person name="Hoegger P.J."/>
            <person name="Jain P."/>
            <person name="Kilaru S."/>
            <person name="Labbe J."/>
            <person name="Lin Y.C."/>
            <person name="Legue V."/>
            <person name="Le Tacon F."/>
            <person name="Marmeisse R."/>
            <person name="Melayah D."/>
            <person name="Montanini B."/>
            <person name="Muratet M."/>
            <person name="Nehls U."/>
            <person name="Niculita-Hirzel H."/>
            <person name="Oudot-Le Secq M.P."/>
            <person name="Peter M."/>
            <person name="Quesneville H."/>
            <person name="Rajashekar B."/>
            <person name="Reich M."/>
            <person name="Rouhier N."/>
            <person name="Schmutz J."/>
            <person name="Yin T."/>
            <person name="Chalot M."/>
            <person name="Henrissat B."/>
            <person name="Kuees U."/>
            <person name="Lucas S."/>
            <person name="Van de Peer Y."/>
            <person name="Podila G.K."/>
            <person name="Polle A."/>
            <person name="Pukkila P.J."/>
            <person name="Richardson P.M."/>
            <person name="Rouze P."/>
            <person name="Sanders I.R."/>
            <person name="Stajich J.E."/>
            <person name="Tunlid A."/>
            <person name="Tuskan G."/>
            <person name="Grigoriev I.V."/>
        </authorList>
    </citation>
    <scope>NUCLEOTIDE SEQUENCE [LARGE SCALE GENOMIC DNA]</scope>
    <source>
        <strain evidence="5">S238N-H82 / ATCC MYA-4686</strain>
    </source>
</reference>
<evidence type="ECO:0000313" key="5">
    <source>
        <dbReference type="Proteomes" id="UP000001194"/>
    </source>
</evidence>
<dbReference type="PROSITE" id="PS50005">
    <property type="entry name" value="TPR"/>
    <property type="match status" value="2"/>
</dbReference>
<sequence>MGLSKFYELNNKWDRYFDTLTILLKLYSGLQDAQKSADTLQRLLESYRQHGTRMQVANGLSLLLPGSPFFSLLATLPAPDPTHPTSATVTPQAAVHNTLPILEEVISLTEAEEEGVFKREIEKRRTRLGASSPEQLRKEVFKEISTESKLPIFYHEVLNHPNTSDDLRRLTESKLLRYKQRQLHSLPNTADLVGIKAKLVTEINNLVDGVILLQVPDELAWTMFFEKCDCEDISGYGTEVVAQFITLFAKSPMTALFKGYLRYRGVPFITGHEALSDDSEDPLDVIFNAYPAVSHTIFANRIVSDVYLADGDYEKTVKAAKQGLACLDGFQVDTGMHLQRTHMGIQAVLATSLVHLFPPKYFEQASVLIDEVLAFSPENILCLMGRAYIYQAKGEWNDAELLFCRITQLLPDDLDIGLRAREERAWCQCQMNDFDNGLSGLQSVIISLNHIHGRDSDVSRCLWRLGSSHWRLGGDEREAAYKFFIAALKHDPAFAPAFSSLGTYYLECACPSDPIRASKCFQKAFELDPRESMAAKRLAEGFADDGEWELVEVIAKRAIEGEGGLDAGFKEGASGALPKNSWAWAAVGVVELHRQNYPAAIQAFQIALRAEPDDQSLWLRLGESYGKAGRLAAAVKALGRASALDSGDWGCSYLIGDIERRMGHFQNAINIFKSILDSHPSEVGVLFSLSQTHLDLGQMESSSGFPLRSEDSITAAIQIALAMIKGSFGFRSVAWKVITDAAFLLSDSSGFVDEGSVRLLFQDANNLFLDGCSQLAGFMNKRNLQDDLPLSGAAALEVAIFASASRLSIGASDQLSRGSAWYDLGISLYSWTICSRHAADALRIQARAIECLTSALQEDPENEVYWNSFGSAQFLLRPIIAQHAYIKALDINPKRATTWVNLGLLYVHYGDFELATKSLHRGQVLDPDCTLAWLGQALIAKANGDNVSTRALLEHACSLSATLPQADYEFAFHLFQEAKLLTFDALLPAYFLIERYCGRQPDDAAGLHLFALICEGLGHVTFGENLVSRVIAILEVAYEELEETEVENQYIIANLTLGRLRLSLGDYQGAISSFESAMGLLQGENHNSVENLHYQSCLGSGLAHFMANEFQIAISVFQEAQVVTDNILLKGKINVLLAQMMWAAGADDHKAIAKVQLLECISRDPENLSAINTLAGMGILTCDDSLVEAALAEILSLPVEERSKMDPQRDADYLLVQHYLGQNHIRKALAIAQKNVYMVPADVNARQALASLTLRAKQAGSTLGIVGLPSCEVGERSRLLRLQAVAQLTGASSSSKSPVQLAQRAVMLSPSDIDGWKTLAYVQACLQKR</sequence>
<keyword evidence="5" id="KW-1185">Reference proteome</keyword>
<dbReference type="Gene3D" id="1.25.40.10">
    <property type="entry name" value="Tetratricopeptide repeat domain"/>
    <property type="match status" value="3"/>
</dbReference>
<evidence type="ECO:0000256" key="3">
    <source>
        <dbReference type="PROSITE-ProRule" id="PRU00339"/>
    </source>
</evidence>
<dbReference type="Pfam" id="PF18833">
    <property type="entry name" value="TPR_22"/>
    <property type="match status" value="1"/>
</dbReference>
<name>B0D085_LACBS</name>
<proteinExistence type="predicted"/>
<dbReference type="SMART" id="SM00028">
    <property type="entry name" value="TPR"/>
    <property type="match status" value="9"/>
</dbReference>
<dbReference type="InterPro" id="IPR040962">
    <property type="entry name" value="TPR_22"/>
</dbReference>
<dbReference type="SUPFAM" id="SSF48452">
    <property type="entry name" value="TPR-like"/>
    <property type="match status" value="3"/>
</dbReference>
<gene>
    <name evidence="4" type="ORF">LACBIDRAFT_313546</name>
</gene>
<dbReference type="PANTHER" id="PTHR15704">
    <property type="entry name" value="SUPERKILLER 3 PROTEIN-RELATED"/>
    <property type="match status" value="1"/>
</dbReference>
<keyword evidence="2 3" id="KW-0802">TPR repeat</keyword>
<evidence type="ECO:0000313" key="4">
    <source>
        <dbReference type="EMBL" id="EDR11786.1"/>
    </source>
</evidence>
<dbReference type="GO" id="GO:0055087">
    <property type="term" value="C:Ski complex"/>
    <property type="evidence" value="ECO:0007669"/>
    <property type="project" value="InterPro"/>
</dbReference>
<dbReference type="Proteomes" id="UP000001194">
    <property type="component" value="Unassembled WGS sequence"/>
</dbReference>
<feature type="repeat" description="TPR" evidence="3">
    <location>
        <begin position="896"/>
        <end position="929"/>
    </location>
</feature>
<dbReference type="STRING" id="486041.B0D085"/>
<evidence type="ECO:0000256" key="2">
    <source>
        <dbReference type="ARBA" id="ARBA00022803"/>
    </source>
</evidence>